<dbReference type="EMBL" id="REGN01002677">
    <property type="protein sequence ID" value="RNA26764.1"/>
    <property type="molecule type" value="Genomic_DNA"/>
</dbReference>
<evidence type="ECO:0000256" key="4">
    <source>
        <dbReference type="PROSITE-ProRule" id="PRU00175"/>
    </source>
</evidence>
<keyword evidence="9" id="KW-1185">Reference proteome</keyword>
<dbReference type="PROSITE" id="PS50089">
    <property type="entry name" value="ZF_RING_2"/>
    <property type="match status" value="1"/>
</dbReference>
<dbReference type="GO" id="GO:0005737">
    <property type="term" value="C:cytoplasm"/>
    <property type="evidence" value="ECO:0007669"/>
    <property type="project" value="TreeGrafter"/>
</dbReference>
<dbReference type="InterPro" id="IPR003877">
    <property type="entry name" value="SPRY_dom"/>
</dbReference>
<dbReference type="Gene3D" id="3.30.40.10">
    <property type="entry name" value="Zinc/RING finger domain, C3HC4 (zinc finger)"/>
    <property type="match status" value="1"/>
</dbReference>
<dbReference type="STRING" id="10195.A0A3M7RT70"/>
<dbReference type="InterPro" id="IPR001841">
    <property type="entry name" value="Znf_RING"/>
</dbReference>
<dbReference type="PANTHER" id="PTHR13363">
    <property type="entry name" value="RING FINGER AND SRY DOMAIN-CONTAINING"/>
    <property type="match status" value="1"/>
</dbReference>
<reference evidence="8 9" key="1">
    <citation type="journal article" date="2018" name="Sci. Rep.">
        <title>Genomic signatures of local adaptation to the degree of environmental predictability in rotifers.</title>
        <authorList>
            <person name="Franch-Gras L."/>
            <person name="Hahn C."/>
            <person name="Garcia-Roger E.M."/>
            <person name="Carmona M.J."/>
            <person name="Serra M."/>
            <person name="Gomez A."/>
        </authorList>
    </citation>
    <scope>NUCLEOTIDE SEQUENCE [LARGE SCALE GENOMIC DNA]</scope>
    <source>
        <strain evidence="8">HYR1</strain>
    </source>
</reference>
<evidence type="ECO:0000256" key="2">
    <source>
        <dbReference type="ARBA" id="ARBA00022771"/>
    </source>
</evidence>
<dbReference type="PANTHER" id="PTHR13363:SF6">
    <property type="entry name" value="RING FINGER AND SPRY DOMAIN-CONTAINING PROTEIN 1"/>
    <property type="match status" value="1"/>
</dbReference>
<dbReference type="Gene3D" id="2.60.120.920">
    <property type="match status" value="1"/>
</dbReference>
<dbReference type="GO" id="GO:0051603">
    <property type="term" value="P:proteolysis involved in protein catabolic process"/>
    <property type="evidence" value="ECO:0007669"/>
    <property type="project" value="TreeGrafter"/>
</dbReference>
<evidence type="ECO:0000259" key="6">
    <source>
        <dbReference type="PROSITE" id="PS50089"/>
    </source>
</evidence>
<organism evidence="8 9">
    <name type="scientific">Brachionus plicatilis</name>
    <name type="common">Marine rotifer</name>
    <name type="synonym">Brachionus muelleri</name>
    <dbReference type="NCBI Taxonomy" id="10195"/>
    <lineage>
        <taxon>Eukaryota</taxon>
        <taxon>Metazoa</taxon>
        <taxon>Spiralia</taxon>
        <taxon>Gnathifera</taxon>
        <taxon>Rotifera</taxon>
        <taxon>Eurotatoria</taxon>
        <taxon>Monogononta</taxon>
        <taxon>Pseudotrocha</taxon>
        <taxon>Ploima</taxon>
        <taxon>Brachionidae</taxon>
        <taxon>Brachionus</taxon>
    </lineage>
</organism>
<dbReference type="InterPro" id="IPR013083">
    <property type="entry name" value="Znf_RING/FYVE/PHD"/>
</dbReference>
<keyword evidence="1" id="KW-0479">Metal-binding</keyword>
<protein>
    <submittedName>
        <fullName evidence="8">RING finger and SPRY domain-containing 1-like</fullName>
    </submittedName>
</protein>
<evidence type="ECO:0000313" key="8">
    <source>
        <dbReference type="EMBL" id="RNA26764.1"/>
    </source>
</evidence>
<dbReference type="PROSITE" id="PS50188">
    <property type="entry name" value="B302_SPRY"/>
    <property type="match status" value="1"/>
</dbReference>
<evidence type="ECO:0000256" key="5">
    <source>
        <dbReference type="SAM" id="MobiDB-lite"/>
    </source>
</evidence>
<feature type="domain" description="RING-type" evidence="6">
    <location>
        <begin position="483"/>
        <end position="518"/>
    </location>
</feature>
<evidence type="ECO:0000256" key="3">
    <source>
        <dbReference type="ARBA" id="ARBA00022833"/>
    </source>
</evidence>
<dbReference type="Proteomes" id="UP000276133">
    <property type="component" value="Unassembled WGS sequence"/>
</dbReference>
<dbReference type="SMART" id="SM00449">
    <property type="entry name" value="SPRY"/>
    <property type="match status" value="1"/>
</dbReference>
<dbReference type="InterPro" id="IPR001870">
    <property type="entry name" value="B30.2/SPRY"/>
</dbReference>
<comment type="caution">
    <text evidence="8">The sequence shown here is derived from an EMBL/GenBank/DDBJ whole genome shotgun (WGS) entry which is preliminary data.</text>
</comment>
<feature type="compositionally biased region" description="Low complexity" evidence="5">
    <location>
        <begin position="1"/>
        <end position="16"/>
    </location>
</feature>
<dbReference type="InterPro" id="IPR013320">
    <property type="entry name" value="ConA-like_dom_sf"/>
</dbReference>
<name>A0A3M7RT70_BRAPC</name>
<evidence type="ECO:0000259" key="7">
    <source>
        <dbReference type="PROSITE" id="PS50188"/>
    </source>
</evidence>
<evidence type="ECO:0000313" key="9">
    <source>
        <dbReference type="Proteomes" id="UP000276133"/>
    </source>
</evidence>
<keyword evidence="3" id="KW-0862">Zinc</keyword>
<dbReference type="GO" id="GO:0004842">
    <property type="term" value="F:ubiquitin-protein transferase activity"/>
    <property type="evidence" value="ECO:0007669"/>
    <property type="project" value="InterPro"/>
</dbReference>
<dbReference type="Pfam" id="PF00622">
    <property type="entry name" value="SPRY"/>
    <property type="match status" value="1"/>
</dbReference>
<dbReference type="SMART" id="SM00184">
    <property type="entry name" value="RING"/>
    <property type="match status" value="1"/>
</dbReference>
<dbReference type="SUPFAM" id="SSF57850">
    <property type="entry name" value="RING/U-box"/>
    <property type="match status" value="1"/>
</dbReference>
<dbReference type="Pfam" id="PF13920">
    <property type="entry name" value="zf-C3HC4_3"/>
    <property type="match status" value="1"/>
</dbReference>
<dbReference type="InterPro" id="IPR043136">
    <property type="entry name" value="B30.2/SPRY_sf"/>
</dbReference>
<dbReference type="InterPro" id="IPR045129">
    <property type="entry name" value="RNF123/RKP/RSPRY1"/>
</dbReference>
<feature type="region of interest" description="Disordered" evidence="5">
    <location>
        <begin position="1"/>
        <end position="39"/>
    </location>
</feature>
<evidence type="ECO:0000256" key="1">
    <source>
        <dbReference type="ARBA" id="ARBA00022723"/>
    </source>
</evidence>
<sequence length="527" mass="60020">MNSSFSPESSPSSSRSLVNSADSNTCSPDSSKTKRSLNHVYPKIENKNNTKQLDNFIKEMLPVVKSILMKDNNQNPEDILRLQEVSKDETIWISIMIRLIDKISLADQMGPSVISIFVEETPLPSKEQVMMLLNILKLNEVKYSDKINRNILVVFSCLSEKIAGTNVAYLLAKESINFILICLRQGKYLQNVPELSTRDKKKLDVIIFSLIALENFSKSTKSKFTILEKLSKGDNPLKLLCSWSNSKDCYKHQIVTSEEHVYGFTKFDCSNLNVRLNDDDTSENLKISPNGLEARNDALSFESVRSTIQVDDSCWYYEVTLLTNGIMQIGFATKSATFLNDQGFGIGDDQFSVGFDGCRNFIWYNADPYPIDLDHQWKQGDVVGLLLNMDEKEIVFYLNGVQISPSHTDMFRKVSKGIFPSASLMSFQHIVFNFGTEPFKYAPNRTFKCFNEFGHLDESNKFVLPKRLKLERLRSTRIDENACSICCENPSNVIIQPCQHKMFCEACTKRLSNCPICRCSIEKYDIE</sequence>
<dbReference type="OrthoDB" id="10017393at2759"/>
<accession>A0A3M7RT70</accession>
<gene>
    <name evidence="8" type="ORF">BpHYR1_033044</name>
</gene>
<feature type="compositionally biased region" description="Polar residues" evidence="5">
    <location>
        <begin position="17"/>
        <end position="30"/>
    </location>
</feature>
<dbReference type="AlphaFoldDB" id="A0A3M7RT70"/>
<dbReference type="SUPFAM" id="SSF49899">
    <property type="entry name" value="Concanavalin A-like lectins/glucanases"/>
    <property type="match status" value="1"/>
</dbReference>
<dbReference type="GO" id="GO:0008270">
    <property type="term" value="F:zinc ion binding"/>
    <property type="evidence" value="ECO:0007669"/>
    <property type="project" value="UniProtKB-KW"/>
</dbReference>
<keyword evidence="2 4" id="KW-0863">Zinc-finger</keyword>
<proteinExistence type="predicted"/>
<feature type="domain" description="B30.2/SPRY" evidence="7">
    <location>
        <begin position="254"/>
        <end position="439"/>
    </location>
</feature>